<feature type="region of interest" description="Disordered" evidence="1">
    <location>
        <begin position="34"/>
        <end position="88"/>
    </location>
</feature>
<comment type="caution">
    <text evidence="2">The sequence shown here is derived from an EMBL/GenBank/DDBJ whole genome shotgun (WGS) entry which is preliminary data.</text>
</comment>
<evidence type="ECO:0000313" key="3">
    <source>
        <dbReference type="Proteomes" id="UP001604277"/>
    </source>
</evidence>
<name>A0ABD1UVK2_9LAMI</name>
<evidence type="ECO:0000313" key="2">
    <source>
        <dbReference type="EMBL" id="KAL2529093.1"/>
    </source>
</evidence>
<dbReference type="AlphaFoldDB" id="A0ABD1UVK2"/>
<organism evidence="2 3">
    <name type="scientific">Forsythia ovata</name>
    <dbReference type="NCBI Taxonomy" id="205694"/>
    <lineage>
        <taxon>Eukaryota</taxon>
        <taxon>Viridiplantae</taxon>
        <taxon>Streptophyta</taxon>
        <taxon>Embryophyta</taxon>
        <taxon>Tracheophyta</taxon>
        <taxon>Spermatophyta</taxon>
        <taxon>Magnoliopsida</taxon>
        <taxon>eudicotyledons</taxon>
        <taxon>Gunneridae</taxon>
        <taxon>Pentapetalae</taxon>
        <taxon>asterids</taxon>
        <taxon>lamiids</taxon>
        <taxon>Lamiales</taxon>
        <taxon>Oleaceae</taxon>
        <taxon>Forsythieae</taxon>
        <taxon>Forsythia</taxon>
    </lineage>
</organism>
<keyword evidence="3" id="KW-1185">Reference proteome</keyword>
<sequence length="130" mass="14921">MPRKKRNRHHKKMSIAQTVSNLAKQVQMLVQENRARGTMSSGRIVDEEKGGVQARAPAASHTHPYNDPRASRHYQPVNPLKERGRRPTRFASVFDQLGDMADSDKKKVQYYDGRMIESLLRDPIYEPGYS</sequence>
<proteinExistence type="predicted"/>
<dbReference type="EMBL" id="JBFOLJ010000006">
    <property type="protein sequence ID" value="KAL2529093.1"/>
    <property type="molecule type" value="Genomic_DNA"/>
</dbReference>
<protein>
    <submittedName>
        <fullName evidence="2">Uncharacterized protein</fullName>
    </submittedName>
</protein>
<evidence type="ECO:0000256" key="1">
    <source>
        <dbReference type="SAM" id="MobiDB-lite"/>
    </source>
</evidence>
<accession>A0ABD1UVK2</accession>
<dbReference type="Proteomes" id="UP001604277">
    <property type="component" value="Unassembled WGS sequence"/>
</dbReference>
<reference evidence="3" key="1">
    <citation type="submission" date="2024-07" db="EMBL/GenBank/DDBJ databases">
        <title>Two chromosome-level genome assemblies of Korean endemic species Abeliophyllum distichum and Forsythia ovata (Oleaceae).</title>
        <authorList>
            <person name="Jang H."/>
        </authorList>
    </citation>
    <scope>NUCLEOTIDE SEQUENCE [LARGE SCALE GENOMIC DNA]</scope>
</reference>
<gene>
    <name evidence="2" type="ORF">Fot_21694</name>
</gene>